<dbReference type="InterPro" id="IPR003137">
    <property type="entry name" value="PA_domain"/>
</dbReference>
<evidence type="ECO:0000256" key="11">
    <source>
        <dbReference type="ARBA" id="ARBA00022801"/>
    </source>
</evidence>
<dbReference type="Gene3D" id="3.50.30.30">
    <property type="match status" value="1"/>
</dbReference>
<dbReference type="Gene3D" id="3.40.630.10">
    <property type="entry name" value="Zn peptidases"/>
    <property type="match status" value="1"/>
</dbReference>
<evidence type="ECO:0000256" key="8">
    <source>
        <dbReference type="ARBA" id="ARBA00022670"/>
    </source>
</evidence>
<dbReference type="GO" id="GO:0046872">
    <property type="term" value="F:metal ion binding"/>
    <property type="evidence" value="ECO:0007669"/>
    <property type="project" value="UniProtKB-KW"/>
</dbReference>
<dbReference type="SUPFAM" id="SSF53187">
    <property type="entry name" value="Zn-dependent exopeptidases"/>
    <property type="match status" value="1"/>
</dbReference>
<dbReference type="GO" id="GO:0006508">
    <property type="term" value="P:proteolysis"/>
    <property type="evidence" value="ECO:0007669"/>
    <property type="project" value="UniProtKB-KW"/>
</dbReference>
<evidence type="ECO:0000256" key="15">
    <source>
        <dbReference type="ARBA" id="ARBA00023049"/>
    </source>
</evidence>
<name>A0A932ZW74_UNCTE</name>
<comment type="subunit">
    <text evidence="19">Homodimer. The monomeric form is inactive while the homodimer is active.</text>
</comment>
<sequence>MPSGSVLSDITGQLHAGPALWRTFHEICDLGPRFSGTPSEAAMADYLERYLRGAGLADVRRWEFGYTGWRCTRCELSHPGAPPGWEFRLMPLVYSAATPPGGVELETADLGRGTAEDFRRAGHAVPGRAAIVDAEYSFSVNSLHRRRKFLPAVERGAAAFLLVNARPGRFPVTGSTSATGSPIPAVGLSREDGMLLRRLGGKVHLDVRVETAPARAANLIASLPGRGGGRKVVLSAHYDGHDCGESALDNATGCAAALEIARHLAARRGRFANDLEVHFYTAEEWGLQGSRAYVNALSEQEVAGIALNLNLDVVAGSSKFTFLCNGFADLADWVRGALADEPARWEVSEWVANNSDHANYVARGVPAVRILAGLDENESNCGFQLSPADTSDKVRRADLTAAAGAAARVLLKALEAEGPVARTRTKGEAERLMPHYGFAPPPVE</sequence>
<keyword evidence="18" id="KW-0458">Lysosome</keyword>
<accession>A0A932ZW74</accession>
<dbReference type="GO" id="GO:0070573">
    <property type="term" value="F:metallodipeptidase activity"/>
    <property type="evidence" value="ECO:0007669"/>
    <property type="project" value="InterPro"/>
</dbReference>
<gene>
    <name evidence="23" type="ORF">HY618_02695</name>
</gene>
<evidence type="ECO:0000256" key="9">
    <source>
        <dbReference type="ARBA" id="ARBA00022723"/>
    </source>
</evidence>
<keyword evidence="13" id="KW-0862">Zinc</keyword>
<dbReference type="SUPFAM" id="SSF52025">
    <property type="entry name" value="PA domain"/>
    <property type="match status" value="1"/>
</dbReference>
<keyword evidence="16" id="KW-0865">Zymogen</keyword>
<keyword evidence="9" id="KW-0479">Metal-binding</keyword>
<keyword evidence="11" id="KW-0378">Hydrolase</keyword>
<keyword evidence="12" id="KW-0256">Endoplasmic reticulum</keyword>
<dbReference type="EMBL" id="JACQRX010000121">
    <property type="protein sequence ID" value="MBI4251342.1"/>
    <property type="molecule type" value="Genomic_DNA"/>
</dbReference>
<keyword evidence="10" id="KW-0732">Signal</keyword>
<evidence type="ECO:0000256" key="5">
    <source>
        <dbReference type="ARBA" id="ARBA00014116"/>
    </source>
</evidence>
<dbReference type="GO" id="GO:0005576">
    <property type="term" value="C:extracellular region"/>
    <property type="evidence" value="ECO:0007669"/>
    <property type="project" value="UniProtKB-SubCell"/>
</dbReference>
<evidence type="ECO:0000256" key="13">
    <source>
        <dbReference type="ARBA" id="ARBA00022833"/>
    </source>
</evidence>
<evidence type="ECO:0000259" key="21">
    <source>
        <dbReference type="Pfam" id="PF02225"/>
    </source>
</evidence>
<keyword evidence="15" id="KW-0482">Metalloprotease</keyword>
<evidence type="ECO:0000256" key="20">
    <source>
        <dbReference type="ARBA" id="ARBA00033328"/>
    </source>
</evidence>
<organism evidence="23 24">
    <name type="scientific">Tectimicrobiota bacterium</name>
    <dbReference type="NCBI Taxonomy" id="2528274"/>
    <lineage>
        <taxon>Bacteria</taxon>
        <taxon>Pseudomonadati</taxon>
        <taxon>Nitrospinota/Tectimicrobiota group</taxon>
        <taxon>Candidatus Tectimicrobiota</taxon>
    </lineage>
</organism>
<evidence type="ECO:0000256" key="17">
    <source>
        <dbReference type="ARBA" id="ARBA00023180"/>
    </source>
</evidence>
<evidence type="ECO:0000313" key="23">
    <source>
        <dbReference type="EMBL" id="MBI4251342.1"/>
    </source>
</evidence>
<proteinExistence type="predicted"/>
<keyword evidence="7" id="KW-0121">Carboxypeptidase</keyword>
<comment type="subcellular location">
    <subcellularLocation>
        <location evidence="1">Endoplasmic reticulum</location>
    </subcellularLocation>
    <subcellularLocation>
        <location evidence="3">Golgi apparatus</location>
    </subcellularLocation>
    <subcellularLocation>
        <location evidence="2">Lysosome</location>
    </subcellularLocation>
    <subcellularLocation>
        <location evidence="4">Secreted</location>
    </subcellularLocation>
</comment>
<evidence type="ECO:0000256" key="14">
    <source>
        <dbReference type="ARBA" id="ARBA00023034"/>
    </source>
</evidence>
<dbReference type="PANTHER" id="PTHR12053:SF3">
    <property type="entry name" value="CARBOXYPEPTIDASE Q"/>
    <property type="match status" value="1"/>
</dbReference>
<evidence type="ECO:0000256" key="12">
    <source>
        <dbReference type="ARBA" id="ARBA00022824"/>
    </source>
</evidence>
<dbReference type="Pfam" id="PF02225">
    <property type="entry name" value="PA"/>
    <property type="match status" value="1"/>
</dbReference>
<keyword evidence="14" id="KW-0333">Golgi apparatus</keyword>
<dbReference type="InterPro" id="IPR007484">
    <property type="entry name" value="Peptidase_M28"/>
</dbReference>
<evidence type="ECO:0000256" key="2">
    <source>
        <dbReference type="ARBA" id="ARBA00004371"/>
    </source>
</evidence>
<evidence type="ECO:0000256" key="10">
    <source>
        <dbReference type="ARBA" id="ARBA00022729"/>
    </source>
</evidence>
<reference evidence="23" key="1">
    <citation type="submission" date="2020-07" db="EMBL/GenBank/DDBJ databases">
        <title>Huge and variable diversity of episymbiotic CPR bacteria and DPANN archaea in groundwater ecosystems.</title>
        <authorList>
            <person name="He C.Y."/>
            <person name="Keren R."/>
            <person name="Whittaker M."/>
            <person name="Farag I.F."/>
            <person name="Doudna J."/>
            <person name="Cate J.H.D."/>
            <person name="Banfield J.F."/>
        </authorList>
    </citation>
    <scope>NUCLEOTIDE SEQUENCE</scope>
    <source>
        <strain evidence="23">NC_groundwater_1370_Ag_S-0.2um_69_93</strain>
    </source>
</reference>
<dbReference type="InterPro" id="IPR046450">
    <property type="entry name" value="PA_dom_sf"/>
</dbReference>
<feature type="domain" description="PA" evidence="21">
    <location>
        <begin position="91"/>
        <end position="195"/>
    </location>
</feature>
<keyword evidence="8" id="KW-0645">Protease</keyword>
<evidence type="ECO:0000256" key="6">
    <source>
        <dbReference type="ARBA" id="ARBA00022525"/>
    </source>
</evidence>
<dbReference type="InterPro" id="IPR039866">
    <property type="entry name" value="CPQ"/>
</dbReference>
<evidence type="ECO:0000256" key="16">
    <source>
        <dbReference type="ARBA" id="ARBA00023145"/>
    </source>
</evidence>
<protein>
    <recommendedName>
        <fullName evidence="5">Carboxypeptidase Q</fullName>
    </recommendedName>
    <alternativeName>
        <fullName evidence="20">Plasma glutamate carboxypeptidase</fullName>
    </alternativeName>
</protein>
<dbReference type="PANTHER" id="PTHR12053">
    <property type="entry name" value="PROTEASE FAMILY M28 PLASMA GLUTAMATE CARBOXYPEPTIDASE-RELATED"/>
    <property type="match status" value="1"/>
</dbReference>
<evidence type="ECO:0000313" key="24">
    <source>
        <dbReference type="Proteomes" id="UP000752292"/>
    </source>
</evidence>
<evidence type="ECO:0000256" key="3">
    <source>
        <dbReference type="ARBA" id="ARBA00004555"/>
    </source>
</evidence>
<comment type="caution">
    <text evidence="23">The sequence shown here is derived from an EMBL/GenBank/DDBJ whole genome shotgun (WGS) entry which is preliminary data.</text>
</comment>
<evidence type="ECO:0000256" key="19">
    <source>
        <dbReference type="ARBA" id="ARBA00025833"/>
    </source>
</evidence>
<keyword evidence="6" id="KW-0964">Secreted</keyword>
<evidence type="ECO:0000256" key="7">
    <source>
        <dbReference type="ARBA" id="ARBA00022645"/>
    </source>
</evidence>
<evidence type="ECO:0000256" key="4">
    <source>
        <dbReference type="ARBA" id="ARBA00004613"/>
    </source>
</evidence>
<dbReference type="GO" id="GO:0004180">
    <property type="term" value="F:carboxypeptidase activity"/>
    <property type="evidence" value="ECO:0007669"/>
    <property type="project" value="UniProtKB-KW"/>
</dbReference>
<dbReference type="AlphaFoldDB" id="A0A932ZW74"/>
<keyword evidence="17" id="KW-0325">Glycoprotein</keyword>
<dbReference type="GO" id="GO:0005764">
    <property type="term" value="C:lysosome"/>
    <property type="evidence" value="ECO:0007669"/>
    <property type="project" value="UniProtKB-SubCell"/>
</dbReference>
<dbReference type="Proteomes" id="UP000752292">
    <property type="component" value="Unassembled WGS sequence"/>
</dbReference>
<evidence type="ECO:0000256" key="18">
    <source>
        <dbReference type="ARBA" id="ARBA00023228"/>
    </source>
</evidence>
<evidence type="ECO:0000259" key="22">
    <source>
        <dbReference type="Pfam" id="PF04389"/>
    </source>
</evidence>
<dbReference type="Pfam" id="PF04389">
    <property type="entry name" value="Peptidase_M28"/>
    <property type="match status" value="1"/>
</dbReference>
<evidence type="ECO:0000256" key="1">
    <source>
        <dbReference type="ARBA" id="ARBA00004240"/>
    </source>
</evidence>
<feature type="domain" description="Peptidase M28" evidence="22">
    <location>
        <begin position="218"/>
        <end position="394"/>
    </location>
</feature>